<evidence type="ECO:0000256" key="2">
    <source>
        <dbReference type="ARBA" id="ARBA00012438"/>
    </source>
</evidence>
<comment type="catalytic activity">
    <reaction evidence="1">
        <text>ATP + protein L-histidine = ADP + protein N-phospho-L-histidine.</text>
        <dbReference type="EC" id="2.7.13.3"/>
    </reaction>
</comment>
<dbReference type="InterPro" id="IPR036890">
    <property type="entry name" value="HATPase_C_sf"/>
</dbReference>
<proteinExistence type="predicted"/>
<dbReference type="SUPFAM" id="SSF47384">
    <property type="entry name" value="Homodimeric domain of signal transducing histidine kinase"/>
    <property type="match status" value="1"/>
</dbReference>
<protein>
    <recommendedName>
        <fullName evidence="2">histidine kinase</fullName>
        <ecNumber evidence="2">2.7.13.3</ecNumber>
    </recommendedName>
</protein>
<accession>A0ABT3ZK50</accession>
<dbReference type="SMART" id="SM00388">
    <property type="entry name" value="HisKA"/>
    <property type="match status" value="1"/>
</dbReference>
<sequence>MTRESESAPVGPLAILAPTGRDAVIIEQTLGRVGIATVVATGLSGLCALLRAGSGVGVAGLLIAEEGLTGGIGPLVETLAAQAPWSDLPIIVLTARGAKDALRGRLAFLEALGNVSLLDRPLHRETLQSAARALLRARARQFQTRDYLDALEQDAVTLEARVADRTHALMAAEETLRQSQKMEAIGQLTGGIAHDFNNLLASILGSFGLLQLRLKNGNATGLERYIEAGRASAERAAALTHRLLAFARRQRLDPKPTNANALIRSMLELIQRTLGPQIAVTTALSPDSTWTLCDPPQLESALLNLCINARDAMPTGGALTIATFSTTLVENPEMHPDARAGTYVGIRVTDTGIGMSPEVLARAFEPFFTTKPVGSGTGLGLAMIYGFMQQSGGHVRMESEETMGTTVEVCLPHYAGDLPEEEAIVGESQQAAPCAGKTVLVVDDEENVRMVVADVLRDMQCAVLEAANAGAGLDMLRSDRSIDFVISDIGMPGGMNGLQMVDAGRQSRPDLKVLFITGYAAPSVFEAHRDGDAVLRKPFSIGDLKKRVEMLVTND</sequence>
<dbReference type="InterPro" id="IPR036097">
    <property type="entry name" value="HisK_dim/P_sf"/>
</dbReference>
<feature type="domain" description="Response regulatory" evidence="6">
    <location>
        <begin position="438"/>
        <end position="552"/>
    </location>
</feature>
<dbReference type="EC" id="2.7.13.3" evidence="2"/>
<name>A0ABT3ZK50_9BURK</name>
<dbReference type="InterPro" id="IPR004358">
    <property type="entry name" value="Sig_transdc_His_kin-like_C"/>
</dbReference>
<organism evidence="7 8">
    <name type="scientific">Robbsia betulipollinis</name>
    <dbReference type="NCBI Taxonomy" id="2981849"/>
    <lineage>
        <taxon>Bacteria</taxon>
        <taxon>Pseudomonadati</taxon>
        <taxon>Pseudomonadota</taxon>
        <taxon>Betaproteobacteria</taxon>
        <taxon>Burkholderiales</taxon>
        <taxon>Burkholderiaceae</taxon>
        <taxon>Robbsia</taxon>
    </lineage>
</organism>
<dbReference type="InterPro" id="IPR003594">
    <property type="entry name" value="HATPase_dom"/>
</dbReference>
<keyword evidence="8" id="KW-1185">Reference proteome</keyword>
<dbReference type="CDD" id="cd00082">
    <property type="entry name" value="HisKA"/>
    <property type="match status" value="1"/>
</dbReference>
<dbReference type="SUPFAM" id="SSF55874">
    <property type="entry name" value="ATPase domain of HSP90 chaperone/DNA topoisomerase II/histidine kinase"/>
    <property type="match status" value="1"/>
</dbReference>
<dbReference type="InterPro" id="IPR011006">
    <property type="entry name" value="CheY-like_superfamily"/>
</dbReference>
<dbReference type="Pfam" id="PF00512">
    <property type="entry name" value="HisKA"/>
    <property type="match status" value="1"/>
</dbReference>
<comment type="caution">
    <text evidence="7">The sequence shown here is derived from an EMBL/GenBank/DDBJ whole genome shotgun (WGS) entry which is preliminary data.</text>
</comment>
<dbReference type="PROSITE" id="PS50109">
    <property type="entry name" value="HIS_KIN"/>
    <property type="match status" value="1"/>
</dbReference>
<dbReference type="Proteomes" id="UP001082899">
    <property type="component" value="Unassembled WGS sequence"/>
</dbReference>
<dbReference type="InterPro" id="IPR001789">
    <property type="entry name" value="Sig_transdc_resp-reg_receiver"/>
</dbReference>
<reference evidence="7" key="1">
    <citation type="submission" date="2022-11" db="EMBL/GenBank/DDBJ databases">
        <title>Robbsia betulipollinis sp. nov., isolated from pollen of birch (Betula pendula).</title>
        <authorList>
            <person name="Shi H."/>
            <person name="Ambika Manirajan B."/>
            <person name="Ratering S."/>
            <person name="Geissler-Plaum R."/>
            <person name="Schnell S."/>
        </authorList>
    </citation>
    <scope>NUCLEOTIDE SEQUENCE</scope>
    <source>
        <strain evidence="7">Bb-Pol-6</strain>
    </source>
</reference>
<evidence type="ECO:0000313" key="7">
    <source>
        <dbReference type="EMBL" id="MCY0386905.1"/>
    </source>
</evidence>
<dbReference type="PROSITE" id="PS50110">
    <property type="entry name" value="RESPONSE_REGULATORY"/>
    <property type="match status" value="1"/>
</dbReference>
<dbReference type="Pfam" id="PF02518">
    <property type="entry name" value="HATPase_c"/>
    <property type="match status" value="1"/>
</dbReference>
<dbReference type="PANTHER" id="PTHR43065:SF42">
    <property type="entry name" value="TWO-COMPONENT SENSOR PPRA"/>
    <property type="match status" value="1"/>
</dbReference>
<dbReference type="Gene3D" id="3.40.50.2300">
    <property type="match status" value="1"/>
</dbReference>
<gene>
    <name evidence="7" type="ORF">OVY01_06605</name>
</gene>
<evidence type="ECO:0000259" key="5">
    <source>
        <dbReference type="PROSITE" id="PS50109"/>
    </source>
</evidence>
<dbReference type="Gene3D" id="3.30.565.10">
    <property type="entry name" value="Histidine kinase-like ATPase, C-terminal domain"/>
    <property type="match status" value="1"/>
</dbReference>
<evidence type="ECO:0000256" key="1">
    <source>
        <dbReference type="ARBA" id="ARBA00000085"/>
    </source>
</evidence>
<dbReference type="Pfam" id="PF00072">
    <property type="entry name" value="Response_reg"/>
    <property type="match status" value="1"/>
</dbReference>
<feature type="domain" description="Histidine kinase" evidence="5">
    <location>
        <begin position="191"/>
        <end position="415"/>
    </location>
</feature>
<dbReference type="EMBL" id="JAPMXC010000001">
    <property type="protein sequence ID" value="MCY0386905.1"/>
    <property type="molecule type" value="Genomic_DNA"/>
</dbReference>
<dbReference type="PRINTS" id="PR00344">
    <property type="entry name" value="BCTRLSENSOR"/>
</dbReference>
<evidence type="ECO:0000256" key="3">
    <source>
        <dbReference type="ARBA" id="ARBA00022553"/>
    </source>
</evidence>
<dbReference type="Gene3D" id="1.10.287.130">
    <property type="match status" value="1"/>
</dbReference>
<evidence type="ECO:0000313" key="8">
    <source>
        <dbReference type="Proteomes" id="UP001082899"/>
    </source>
</evidence>
<dbReference type="SMART" id="SM00387">
    <property type="entry name" value="HATPase_c"/>
    <property type="match status" value="1"/>
</dbReference>
<dbReference type="SUPFAM" id="SSF52172">
    <property type="entry name" value="CheY-like"/>
    <property type="match status" value="2"/>
</dbReference>
<evidence type="ECO:0000256" key="4">
    <source>
        <dbReference type="PROSITE-ProRule" id="PRU00169"/>
    </source>
</evidence>
<dbReference type="InterPro" id="IPR003661">
    <property type="entry name" value="HisK_dim/P_dom"/>
</dbReference>
<dbReference type="RefSeq" id="WP_267846573.1">
    <property type="nucleotide sequence ID" value="NZ_JAPMXC010000001.1"/>
</dbReference>
<keyword evidence="3 4" id="KW-0597">Phosphoprotein</keyword>
<evidence type="ECO:0000259" key="6">
    <source>
        <dbReference type="PROSITE" id="PS50110"/>
    </source>
</evidence>
<feature type="modified residue" description="4-aspartylphosphate" evidence="4">
    <location>
        <position position="488"/>
    </location>
</feature>
<dbReference type="SMART" id="SM00448">
    <property type="entry name" value="REC"/>
    <property type="match status" value="1"/>
</dbReference>
<dbReference type="PANTHER" id="PTHR43065">
    <property type="entry name" value="SENSOR HISTIDINE KINASE"/>
    <property type="match status" value="1"/>
</dbReference>
<dbReference type="InterPro" id="IPR005467">
    <property type="entry name" value="His_kinase_dom"/>
</dbReference>